<organism evidence="1">
    <name type="scientific">Oscillatoriales cyanobacterium SpSt-418</name>
    <dbReference type="NCBI Taxonomy" id="2282169"/>
    <lineage>
        <taxon>Bacteria</taxon>
        <taxon>Bacillati</taxon>
        <taxon>Cyanobacteriota</taxon>
        <taxon>Cyanophyceae</taxon>
        <taxon>Oscillatoriophycideae</taxon>
        <taxon>Oscillatoriales</taxon>
    </lineage>
</organism>
<reference evidence="1" key="1">
    <citation type="journal article" date="2020" name="mSystems">
        <title>Genome- and Community-Level Interaction Insights into Carbon Utilization and Element Cycling Functions of Hydrothermarchaeota in Hydrothermal Sediment.</title>
        <authorList>
            <person name="Zhou Z."/>
            <person name="Liu Y."/>
            <person name="Xu W."/>
            <person name="Pan J."/>
            <person name="Luo Z.H."/>
            <person name="Li M."/>
        </authorList>
    </citation>
    <scope>NUCLEOTIDE SEQUENCE [LARGE SCALE GENOMIC DNA]</scope>
    <source>
        <strain evidence="1">SpSt-418</strain>
    </source>
</reference>
<name>A0A7C3PPZ7_9CYAN</name>
<evidence type="ECO:0000313" key="1">
    <source>
        <dbReference type="EMBL" id="HFM98421.1"/>
    </source>
</evidence>
<dbReference type="AlphaFoldDB" id="A0A7C3PPZ7"/>
<gene>
    <name evidence="1" type="ORF">ENR64_11820</name>
</gene>
<accession>A0A7C3PPZ7</accession>
<protein>
    <submittedName>
        <fullName evidence="1">Uncharacterized protein</fullName>
    </submittedName>
</protein>
<comment type="caution">
    <text evidence="1">The sequence shown here is derived from an EMBL/GenBank/DDBJ whole genome shotgun (WGS) entry which is preliminary data.</text>
</comment>
<sequence>MTDLKSRISKAVDYPERVSDRLLDATSTQLSYLPSGLPSQLCQVEKTNDQCLSHYRPCKALLVNY</sequence>
<proteinExistence type="predicted"/>
<dbReference type="EMBL" id="DSRU01000169">
    <property type="protein sequence ID" value="HFM98421.1"/>
    <property type="molecule type" value="Genomic_DNA"/>
</dbReference>